<dbReference type="InterPro" id="IPR001341">
    <property type="entry name" value="Asp_kinase"/>
</dbReference>
<organism evidence="20 21">
    <name type="scientific">Streptomyces johnsoniae</name>
    <dbReference type="NCBI Taxonomy" id="3075532"/>
    <lineage>
        <taxon>Bacteria</taxon>
        <taxon>Bacillati</taxon>
        <taxon>Actinomycetota</taxon>
        <taxon>Actinomycetes</taxon>
        <taxon>Kitasatosporales</taxon>
        <taxon>Streptomycetaceae</taxon>
        <taxon>Streptomyces</taxon>
    </lineage>
</organism>
<keyword evidence="14" id="KW-0457">Lysine biosynthesis</keyword>
<evidence type="ECO:0000256" key="10">
    <source>
        <dbReference type="ARBA" id="ARBA00022741"/>
    </source>
</evidence>
<dbReference type="Proteomes" id="UP001183615">
    <property type="component" value="Unassembled WGS sequence"/>
</dbReference>
<evidence type="ECO:0000313" key="20">
    <source>
        <dbReference type="EMBL" id="MDT0443838.1"/>
    </source>
</evidence>
<keyword evidence="8 17" id="KW-0028">Amino-acid biosynthesis</keyword>
<dbReference type="PANTHER" id="PTHR21499">
    <property type="entry name" value="ASPARTATE KINASE"/>
    <property type="match status" value="1"/>
</dbReference>
<dbReference type="PROSITE" id="PS00324">
    <property type="entry name" value="ASPARTOKINASE"/>
    <property type="match status" value="1"/>
</dbReference>
<evidence type="ECO:0000256" key="6">
    <source>
        <dbReference type="ARBA" id="ARBA00013059"/>
    </source>
</evidence>
<comment type="caution">
    <text evidence="20">The sequence shown here is derived from an EMBL/GenBank/DDBJ whole genome shotgun (WGS) entry which is preliminary data.</text>
</comment>
<evidence type="ECO:0000256" key="4">
    <source>
        <dbReference type="ARBA" id="ARBA00005139"/>
    </source>
</evidence>
<dbReference type="SUPFAM" id="SSF55021">
    <property type="entry name" value="ACT-like"/>
    <property type="match status" value="1"/>
</dbReference>
<proteinExistence type="inferred from homology"/>
<dbReference type="CDD" id="cd04246">
    <property type="entry name" value="AAK_AK-DapG-like"/>
    <property type="match status" value="1"/>
</dbReference>
<keyword evidence="9 16" id="KW-0808">Transferase</keyword>
<dbReference type="Gene3D" id="3.40.1160.10">
    <property type="entry name" value="Acetylglutamate kinase-like"/>
    <property type="match status" value="1"/>
</dbReference>
<dbReference type="Pfam" id="PF22468">
    <property type="entry name" value="ACT_9"/>
    <property type="match status" value="1"/>
</dbReference>
<sequence length="427" mass="43880">MVALRAGSAGEVVVQKYGGSSLATGHQLENVARRVAAAAGAGRRVVTVVSARGDTTDDLLDLAGSINPRPRGRELDQLLATGETASASLVAMALQRIGRPATALTGAQSGILVSGPHGLGTIVAIDTERAGRLLDAGEVVVVAGFQGLTAEGDTITLGRGGSDTTAVALAAELGSRHCEIYTDVQGVLTADPRVVPAARVLPTVDIDVMAEMAFAGARVMHARAVELAALYGIDIHVGGSAARDIGTRILHRDGEDMLEARAAVVAVVHEADVARVTFTSAADRGDPAPAVFDILARQAIPADMATVTRTPGGDMSVGVTVGRAHTPAVRHWFTALAGPAGGVDVDEHLAKVSIVGKGLLSRPQYASRMLNSLTGTGIGARLLSASQLRVSVTVPNGDSVRAVRLLHTEFGLDAGTDTEHRHLSHQP</sequence>
<dbReference type="GO" id="GO:0004072">
    <property type="term" value="F:aspartate kinase activity"/>
    <property type="evidence" value="ECO:0007669"/>
    <property type="project" value="UniProtKB-EC"/>
</dbReference>
<dbReference type="InterPro" id="IPR045865">
    <property type="entry name" value="ACT-like_dom_sf"/>
</dbReference>
<dbReference type="Pfam" id="PF00696">
    <property type="entry name" value="AA_kinase"/>
    <property type="match status" value="1"/>
</dbReference>
<dbReference type="InterPro" id="IPR005260">
    <property type="entry name" value="Asp_kin_monofn"/>
</dbReference>
<protein>
    <recommendedName>
        <fullName evidence="7 16">Aspartokinase</fullName>
        <ecNumber evidence="6 16">2.7.2.4</ecNumber>
    </recommendedName>
</protein>
<dbReference type="RefSeq" id="WP_079252184.1">
    <property type="nucleotide sequence ID" value="NZ_JAVREV010000007.1"/>
</dbReference>
<evidence type="ECO:0000256" key="9">
    <source>
        <dbReference type="ARBA" id="ARBA00022679"/>
    </source>
</evidence>
<evidence type="ECO:0000256" key="17">
    <source>
        <dbReference type="RuleBase" id="RU004249"/>
    </source>
</evidence>
<evidence type="ECO:0000256" key="12">
    <source>
        <dbReference type="ARBA" id="ARBA00022840"/>
    </source>
</evidence>
<keyword evidence="11 16" id="KW-0418">Kinase</keyword>
<evidence type="ECO:0000256" key="14">
    <source>
        <dbReference type="ARBA" id="ARBA00023154"/>
    </source>
</evidence>
<dbReference type="EMBL" id="JAVREV010000007">
    <property type="protein sequence ID" value="MDT0443838.1"/>
    <property type="molecule type" value="Genomic_DNA"/>
</dbReference>
<dbReference type="Gene3D" id="3.30.2130.10">
    <property type="entry name" value="VC0802-like"/>
    <property type="match status" value="1"/>
</dbReference>
<comment type="pathway">
    <text evidence="2 17">Amino-acid biosynthesis; L-lysine biosynthesis via DAP pathway; (S)-tetrahydrodipicolinate from L-aspartate: step 1/4.</text>
</comment>
<comment type="function">
    <text evidence="1">Catalyzes the phosphorylation of the beta-carboxyl group of aspartic acid with ATP to yield 4-phospho-L-aspartate, which is involved in the branched biosynthetic pathway leading to the biosynthesis of amino acids lysine, threonine, isoleucine and methionine.</text>
</comment>
<comment type="pathway">
    <text evidence="4 17">Amino-acid biosynthesis; L-threonine biosynthesis; L-threonine from L-aspartate: step 1/5.</text>
</comment>
<evidence type="ECO:0000256" key="8">
    <source>
        <dbReference type="ARBA" id="ARBA00022605"/>
    </source>
</evidence>
<evidence type="ECO:0000256" key="2">
    <source>
        <dbReference type="ARBA" id="ARBA00004766"/>
    </source>
</evidence>
<comment type="similarity">
    <text evidence="5 16">Belongs to the aspartokinase family.</text>
</comment>
<evidence type="ECO:0000256" key="7">
    <source>
        <dbReference type="ARBA" id="ARBA00016273"/>
    </source>
</evidence>
<keyword evidence="10" id="KW-0547">Nucleotide-binding</keyword>
<dbReference type="PIRSF" id="PIRSF000726">
    <property type="entry name" value="Asp_kin"/>
    <property type="match status" value="1"/>
</dbReference>
<evidence type="ECO:0000259" key="18">
    <source>
        <dbReference type="Pfam" id="PF00696"/>
    </source>
</evidence>
<dbReference type="InterPro" id="IPR054352">
    <property type="entry name" value="ACT_Aspartokinase"/>
</dbReference>
<evidence type="ECO:0000256" key="13">
    <source>
        <dbReference type="ARBA" id="ARBA00022915"/>
    </source>
</evidence>
<comment type="catalytic activity">
    <reaction evidence="15 16">
        <text>L-aspartate + ATP = 4-phospho-L-aspartate + ADP</text>
        <dbReference type="Rhea" id="RHEA:23776"/>
        <dbReference type="ChEBI" id="CHEBI:29991"/>
        <dbReference type="ChEBI" id="CHEBI:30616"/>
        <dbReference type="ChEBI" id="CHEBI:57535"/>
        <dbReference type="ChEBI" id="CHEBI:456216"/>
        <dbReference type="EC" id="2.7.2.4"/>
    </reaction>
</comment>
<dbReference type="PANTHER" id="PTHR21499:SF3">
    <property type="entry name" value="ASPARTOKINASE"/>
    <property type="match status" value="1"/>
</dbReference>
<keyword evidence="12" id="KW-0067">ATP-binding</keyword>
<evidence type="ECO:0000256" key="5">
    <source>
        <dbReference type="ARBA" id="ARBA00010122"/>
    </source>
</evidence>
<reference evidence="21" key="1">
    <citation type="submission" date="2023-07" db="EMBL/GenBank/DDBJ databases">
        <title>30 novel species of actinomycetes from the DSMZ collection.</title>
        <authorList>
            <person name="Nouioui I."/>
        </authorList>
    </citation>
    <scope>NUCLEOTIDE SEQUENCE [LARGE SCALE GENOMIC DNA]</scope>
    <source>
        <strain evidence="21">DSM 41886</strain>
    </source>
</reference>
<evidence type="ECO:0000256" key="1">
    <source>
        <dbReference type="ARBA" id="ARBA00002843"/>
    </source>
</evidence>
<keyword evidence="21" id="KW-1185">Reference proteome</keyword>
<dbReference type="InterPro" id="IPR036393">
    <property type="entry name" value="AceGlu_kinase-like_sf"/>
</dbReference>
<evidence type="ECO:0000256" key="15">
    <source>
        <dbReference type="ARBA" id="ARBA00047872"/>
    </source>
</evidence>
<evidence type="ECO:0000256" key="16">
    <source>
        <dbReference type="RuleBase" id="RU003448"/>
    </source>
</evidence>
<feature type="domain" description="Aspartate/glutamate/uridylate kinase" evidence="18">
    <location>
        <begin position="12"/>
        <end position="237"/>
    </location>
</feature>
<evidence type="ECO:0000259" key="19">
    <source>
        <dbReference type="Pfam" id="PF22468"/>
    </source>
</evidence>
<dbReference type="SUPFAM" id="SSF53633">
    <property type="entry name" value="Carbamate kinase-like"/>
    <property type="match status" value="1"/>
</dbReference>
<name>A0ABU2S4V4_9ACTN</name>
<dbReference type="InterPro" id="IPR018042">
    <property type="entry name" value="Aspartate_kinase_CS"/>
</dbReference>
<accession>A0ABU2S4V4</accession>
<dbReference type="NCBIfam" id="NF005155">
    <property type="entry name" value="PRK06635.1-4"/>
    <property type="match status" value="1"/>
</dbReference>
<keyword evidence="13" id="KW-0220">Diaminopimelate biosynthesis</keyword>
<evidence type="ECO:0000256" key="11">
    <source>
        <dbReference type="ARBA" id="ARBA00022777"/>
    </source>
</evidence>
<dbReference type="EC" id="2.7.2.4" evidence="6 16"/>
<dbReference type="InterPro" id="IPR001048">
    <property type="entry name" value="Asp/Glu/Uridylate_kinase"/>
</dbReference>
<gene>
    <name evidence="20" type="ORF">RM779_14745</name>
</gene>
<comment type="pathway">
    <text evidence="3 17">Amino-acid biosynthesis; L-methionine biosynthesis via de novo pathway; L-homoserine from L-aspartate: step 1/3.</text>
</comment>
<feature type="domain" description="Aspartokinase ACT" evidence="19">
    <location>
        <begin position="352"/>
        <end position="410"/>
    </location>
</feature>
<dbReference type="NCBIfam" id="TIGR00657">
    <property type="entry name" value="asp_kinases"/>
    <property type="match status" value="1"/>
</dbReference>
<evidence type="ECO:0000256" key="3">
    <source>
        <dbReference type="ARBA" id="ARBA00004986"/>
    </source>
</evidence>
<evidence type="ECO:0000313" key="21">
    <source>
        <dbReference type="Proteomes" id="UP001183615"/>
    </source>
</evidence>